<name>A0A875S6L1_EENNA</name>
<gene>
    <name evidence="1" type="ORF">FOA43_003980</name>
</gene>
<dbReference type="KEGG" id="bnn:FOA43_003980"/>
<protein>
    <submittedName>
        <fullName evidence="1">Uncharacterized protein</fullName>
    </submittedName>
</protein>
<sequence length="600" mass="68966">MSKGCNRLLFSDICKRCWISKIVQGGRQLYPLTEVVSKLYYSSVSKPEASVAALPALETYSTTSFVSALKKQPEEIPEQYKFLAIQKTVRLFEERFVHDIACLLKDVGQKNIRAELAEILDHISITKIHSVSPSSYASRVISNKKLDEIYEEIMGEKPPQWIKQESRKRALLRNVLEESDANFNEYIKGLRDSIVPSIVEDSIERQRFLKLLARTQSLLASSSSIELLENSFNDLMVAYVSTSKPTIYAMRSQELSKFSYVVTTFLLDHLAVVSLDNLALLKSFYDEFLDSGYCLTHNEFNAYCVAVLGLKCDQLSILLDSVKRMRGAGIEPDRGYIKSILPAIHNCQDLYRVKEFIASDNDLVEKDLSAELWVRALQLCHEENDITWFVALMKEYTDNNYNVLDFQTRIMHQELLDCMLSFGFYSSARRILTALLSIQRDPMTSASTAHHQLAQNLIALGTVPKTYVCSNLIPTLKTFEPFFLYLSDFPGSKEEMCNLIDIMLDRRIPLSENIIWYILGNIGDFKGWKKVQLLDLIHEFLDMPPSKVTIRYPEFTRIHKLIEGYNFKYVPKKEVKKMSFTSGMTRTECLQMLSKSYFLR</sequence>
<dbReference type="AlphaFoldDB" id="A0A875S6L1"/>
<evidence type="ECO:0000313" key="2">
    <source>
        <dbReference type="Proteomes" id="UP000662931"/>
    </source>
</evidence>
<proteinExistence type="predicted"/>
<accession>A0A875S6L1</accession>
<dbReference type="EMBL" id="CP064815">
    <property type="protein sequence ID" value="QPG76588.1"/>
    <property type="molecule type" value="Genomic_DNA"/>
</dbReference>
<reference evidence="1" key="1">
    <citation type="submission" date="2020-10" db="EMBL/GenBank/DDBJ databases">
        <authorList>
            <person name="Roach M.J.R."/>
        </authorList>
    </citation>
    <scope>NUCLEOTIDE SEQUENCE</scope>
    <source>
        <strain evidence="1">CBS 1945</strain>
    </source>
</reference>
<dbReference type="RefSeq" id="XP_038780153.1">
    <property type="nucleotide sequence ID" value="XM_038924225.1"/>
</dbReference>
<dbReference type="GeneID" id="62197380"/>
<keyword evidence="2" id="KW-1185">Reference proteome</keyword>
<dbReference type="OrthoDB" id="10472951at2759"/>
<dbReference type="Proteomes" id="UP000662931">
    <property type="component" value="Chromosome 4"/>
</dbReference>
<organism evidence="1 2">
    <name type="scientific">Eeniella nana</name>
    <name type="common">Yeast</name>
    <name type="synonym">Brettanomyces nanus</name>
    <dbReference type="NCBI Taxonomy" id="13502"/>
    <lineage>
        <taxon>Eukaryota</taxon>
        <taxon>Fungi</taxon>
        <taxon>Dikarya</taxon>
        <taxon>Ascomycota</taxon>
        <taxon>Saccharomycotina</taxon>
        <taxon>Pichiomycetes</taxon>
        <taxon>Pichiales</taxon>
        <taxon>Pichiaceae</taxon>
        <taxon>Brettanomyces</taxon>
    </lineage>
</organism>
<evidence type="ECO:0000313" key="1">
    <source>
        <dbReference type="EMBL" id="QPG76588.1"/>
    </source>
</evidence>